<gene>
    <name evidence="2" type="ORF">MRATA1EN1_LOCUS30690</name>
</gene>
<dbReference type="EMBL" id="CATKSN020000120">
    <property type="protein sequence ID" value="CAI9149072.1"/>
    <property type="molecule type" value="Genomic_DNA"/>
</dbReference>
<proteinExistence type="predicted"/>
<dbReference type="Proteomes" id="UP001176941">
    <property type="component" value="Unassembled WGS sequence"/>
</dbReference>
<name>A0ABN8XIH5_RANTA</name>
<feature type="region of interest" description="Disordered" evidence="1">
    <location>
        <begin position="1"/>
        <end position="30"/>
    </location>
</feature>
<organism evidence="2 3">
    <name type="scientific">Rangifer tarandus platyrhynchus</name>
    <name type="common">Svalbard reindeer</name>
    <dbReference type="NCBI Taxonomy" id="3082113"/>
    <lineage>
        <taxon>Eukaryota</taxon>
        <taxon>Metazoa</taxon>
        <taxon>Chordata</taxon>
        <taxon>Craniata</taxon>
        <taxon>Vertebrata</taxon>
        <taxon>Euteleostomi</taxon>
        <taxon>Mammalia</taxon>
        <taxon>Eutheria</taxon>
        <taxon>Laurasiatheria</taxon>
        <taxon>Artiodactyla</taxon>
        <taxon>Ruminantia</taxon>
        <taxon>Pecora</taxon>
        <taxon>Cervidae</taxon>
        <taxon>Odocoileinae</taxon>
        <taxon>Rangifer</taxon>
    </lineage>
</organism>
<reference evidence="2" key="1">
    <citation type="submission" date="2023-04" db="EMBL/GenBank/DDBJ databases">
        <authorList>
            <consortium name="ELIXIR-Norway"/>
        </authorList>
    </citation>
    <scope>NUCLEOTIDE SEQUENCE [LARGE SCALE GENOMIC DNA]</scope>
</reference>
<evidence type="ECO:0000256" key="1">
    <source>
        <dbReference type="SAM" id="MobiDB-lite"/>
    </source>
</evidence>
<accession>A0ABN8XIH5</accession>
<evidence type="ECO:0000313" key="2">
    <source>
        <dbReference type="EMBL" id="CAI9149072.1"/>
    </source>
</evidence>
<sequence>MRRHTGRREGFEARKPRPHAQCAANRDKTADGPLRCCRACAVLNMDTLRILAGIRRGRESFNDS</sequence>
<keyword evidence="3" id="KW-1185">Reference proteome</keyword>
<comment type="caution">
    <text evidence="2">The sequence shown here is derived from an EMBL/GenBank/DDBJ whole genome shotgun (WGS) entry which is preliminary data.</text>
</comment>
<evidence type="ECO:0000313" key="3">
    <source>
        <dbReference type="Proteomes" id="UP001176941"/>
    </source>
</evidence>
<protein>
    <submittedName>
        <fullName evidence="2">Uncharacterized protein</fullName>
    </submittedName>
</protein>
<feature type="non-terminal residue" evidence="2">
    <location>
        <position position="64"/>
    </location>
</feature>